<accession>A0A383BHN7</accession>
<sequence length="86" mass="9500">MGAFQLTTHPFPDYAVMSFPLGIVTPKDWFSVGMGYSFPVNMDLNQMTRSIALKLAEIMVGPMLLVGKMIKLTHTATGLYTPDAKF</sequence>
<organism evidence="1">
    <name type="scientific">marine metagenome</name>
    <dbReference type="NCBI Taxonomy" id="408172"/>
    <lineage>
        <taxon>unclassified sequences</taxon>
        <taxon>metagenomes</taxon>
        <taxon>ecological metagenomes</taxon>
    </lineage>
</organism>
<dbReference type="AlphaFoldDB" id="A0A383BHN7"/>
<protein>
    <submittedName>
        <fullName evidence="1">Uncharacterized protein</fullName>
    </submittedName>
</protein>
<reference evidence="1" key="1">
    <citation type="submission" date="2018-05" db="EMBL/GenBank/DDBJ databases">
        <authorList>
            <person name="Lanie J.A."/>
            <person name="Ng W.-L."/>
            <person name="Kazmierczak K.M."/>
            <person name="Andrzejewski T.M."/>
            <person name="Davidsen T.M."/>
            <person name="Wayne K.J."/>
            <person name="Tettelin H."/>
            <person name="Glass J.I."/>
            <person name="Rusch D."/>
            <person name="Podicherti R."/>
            <person name="Tsui H.-C.T."/>
            <person name="Winkler M.E."/>
        </authorList>
    </citation>
    <scope>NUCLEOTIDE SEQUENCE</scope>
</reference>
<dbReference type="EMBL" id="UINC01200430">
    <property type="protein sequence ID" value="SVE19313.1"/>
    <property type="molecule type" value="Genomic_DNA"/>
</dbReference>
<gene>
    <name evidence="1" type="ORF">METZ01_LOCUS472167</name>
</gene>
<proteinExistence type="predicted"/>
<evidence type="ECO:0000313" key="1">
    <source>
        <dbReference type="EMBL" id="SVE19313.1"/>
    </source>
</evidence>
<name>A0A383BHN7_9ZZZZ</name>